<dbReference type="InterPro" id="IPR027417">
    <property type="entry name" value="P-loop_NTPase"/>
</dbReference>
<feature type="domain" description="UvrD-like helicase C-terminal" evidence="1">
    <location>
        <begin position="110"/>
        <end position="156"/>
    </location>
</feature>
<evidence type="ECO:0000259" key="1">
    <source>
        <dbReference type="Pfam" id="PF13538"/>
    </source>
</evidence>
<accession>A0A6J6EH15</accession>
<name>A0A6J6EH15_9ZZZZ</name>
<organism evidence="2">
    <name type="scientific">freshwater metagenome</name>
    <dbReference type="NCBI Taxonomy" id="449393"/>
    <lineage>
        <taxon>unclassified sequences</taxon>
        <taxon>metagenomes</taxon>
        <taxon>ecological metagenomes</taxon>
    </lineage>
</organism>
<proteinExistence type="predicted"/>
<dbReference type="Pfam" id="PF13538">
    <property type="entry name" value="UvrD_C_2"/>
    <property type="match status" value="1"/>
</dbReference>
<sequence>MFPQADDGWVQVELASNFRNARPIAQVLRRGLGGAPSPLYSPEGLGVHFHPATDIDNVAAVVEAELERIIEDELRDPARIGIVTIHGNDRDELRRRLELVAWEDRGDGAVVCETFRRAKGLEFDTVILVAPKAQDAAEVTPLYIGVSRAVSELVVVGSPEVADRLGID</sequence>
<reference evidence="2" key="1">
    <citation type="submission" date="2020-05" db="EMBL/GenBank/DDBJ databases">
        <authorList>
            <person name="Chiriac C."/>
            <person name="Salcher M."/>
            <person name="Ghai R."/>
            <person name="Kavagutti S V."/>
        </authorList>
    </citation>
    <scope>NUCLEOTIDE SEQUENCE</scope>
</reference>
<dbReference type="Gene3D" id="3.40.50.300">
    <property type="entry name" value="P-loop containing nucleotide triphosphate hydrolases"/>
    <property type="match status" value="1"/>
</dbReference>
<dbReference type="SUPFAM" id="SSF52540">
    <property type="entry name" value="P-loop containing nucleoside triphosphate hydrolases"/>
    <property type="match status" value="1"/>
</dbReference>
<evidence type="ECO:0000313" key="2">
    <source>
        <dbReference type="EMBL" id="CAB4574575.1"/>
    </source>
</evidence>
<protein>
    <submittedName>
        <fullName evidence="2">Unannotated protein</fullName>
    </submittedName>
</protein>
<gene>
    <name evidence="2" type="ORF">UFOPK1711_00727</name>
</gene>
<dbReference type="InterPro" id="IPR027785">
    <property type="entry name" value="UvrD-like_helicase_C"/>
</dbReference>
<dbReference type="EMBL" id="CAEZTR010000033">
    <property type="protein sequence ID" value="CAB4574575.1"/>
    <property type="molecule type" value="Genomic_DNA"/>
</dbReference>
<dbReference type="AlphaFoldDB" id="A0A6J6EH15"/>